<accession>A0A196SGF6</accession>
<feature type="domain" description="Calpain catalytic" evidence="6">
    <location>
        <begin position="177"/>
        <end position="491"/>
    </location>
</feature>
<dbReference type="InterPro" id="IPR022684">
    <property type="entry name" value="Calpain_cysteine_protease"/>
</dbReference>
<dbReference type="SUPFAM" id="SSF54001">
    <property type="entry name" value="Cysteine proteinases"/>
    <property type="match status" value="1"/>
</dbReference>
<feature type="active site" evidence="4 5">
    <location>
        <position position="240"/>
    </location>
</feature>
<dbReference type="STRING" id="478820.A0A196SGF6"/>
<dbReference type="InterPro" id="IPR051297">
    <property type="entry name" value="PalB/RIM13"/>
</dbReference>
<dbReference type="GO" id="GO:0006508">
    <property type="term" value="P:proteolysis"/>
    <property type="evidence" value="ECO:0007669"/>
    <property type="project" value="UniProtKB-KW"/>
</dbReference>
<keyword evidence="8" id="KW-1185">Reference proteome</keyword>
<protein>
    <submittedName>
        <fullName evidence="7">Calpain-7-like protein</fullName>
    </submittedName>
</protein>
<dbReference type="SMART" id="SM00230">
    <property type="entry name" value="CysPc"/>
    <property type="match status" value="1"/>
</dbReference>
<feature type="active site" evidence="4 5">
    <location>
        <position position="406"/>
    </location>
</feature>
<feature type="active site" evidence="4 5">
    <location>
        <position position="426"/>
    </location>
</feature>
<evidence type="ECO:0000256" key="3">
    <source>
        <dbReference type="ARBA" id="ARBA00022807"/>
    </source>
</evidence>
<evidence type="ECO:0000313" key="8">
    <source>
        <dbReference type="Proteomes" id="UP000078348"/>
    </source>
</evidence>
<dbReference type="Gene3D" id="3.90.70.10">
    <property type="entry name" value="Cysteine proteinases"/>
    <property type="match status" value="1"/>
</dbReference>
<dbReference type="SUPFAM" id="SSF49758">
    <property type="entry name" value="Calpain large subunit, middle domain (domain III)"/>
    <property type="match status" value="2"/>
</dbReference>
<proteinExistence type="predicted"/>
<dbReference type="AlphaFoldDB" id="A0A196SGF6"/>
<evidence type="ECO:0000256" key="2">
    <source>
        <dbReference type="ARBA" id="ARBA00022801"/>
    </source>
</evidence>
<dbReference type="Pfam" id="PF00648">
    <property type="entry name" value="Peptidase_C2"/>
    <property type="match status" value="1"/>
</dbReference>
<dbReference type="InterPro" id="IPR036213">
    <property type="entry name" value="Calpain_III_sf"/>
</dbReference>
<dbReference type="GO" id="GO:0004198">
    <property type="term" value="F:calcium-dependent cysteine-type endopeptidase activity"/>
    <property type="evidence" value="ECO:0007669"/>
    <property type="project" value="InterPro"/>
</dbReference>
<dbReference type="PROSITE" id="PS50203">
    <property type="entry name" value="CALPAIN_CAT"/>
    <property type="match status" value="1"/>
</dbReference>
<evidence type="ECO:0000256" key="5">
    <source>
        <dbReference type="PROSITE-ProRule" id="PRU00239"/>
    </source>
</evidence>
<dbReference type="PRINTS" id="PR00704">
    <property type="entry name" value="CALPAIN"/>
</dbReference>
<dbReference type="Gene3D" id="2.60.120.380">
    <property type="match status" value="1"/>
</dbReference>
<evidence type="ECO:0000259" key="6">
    <source>
        <dbReference type="PROSITE" id="PS50203"/>
    </source>
</evidence>
<evidence type="ECO:0000313" key="7">
    <source>
        <dbReference type="EMBL" id="OAO15054.1"/>
    </source>
</evidence>
<organism evidence="7 8">
    <name type="scientific">Blastocystis sp. subtype 1 (strain ATCC 50177 / NandII)</name>
    <dbReference type="NCBI Taxonomy" id="478820"/>
    <lineage>
        <taxon>Eukaryota</taxon>
        <taxon>Sar</taxon>
        <taxon>Stramenopiles</taxon>
        <taxon>Bigyra</taxon>
        <taxon>Opalozoa</taxon>
        <taxon>Opalinata</taxon>
        <taxon>Blastocystidae</taxon>
        <taxon>Blastocystis</taxon>
    </lineage>
</organism>
<name>A0A196SGF6_BLAHN</name>
<comment type="caution">
    <text evidence="7">The sequence shown here is derived from an EMBL/GenBank/DDBJ whole genome shotgun (WGS) entry which is preliminary data.</text>
</comment>
<dbReference type="InterPro" id="IPR001300">
    <property type="entry name" value="Peptidase_C2_calpain_cat"/>
</dbReference>
<keyword evidence="3 5" id="KW-0788">Thiol protease</keyword>
<dbReference type="Proteomes" id="UP000078348">
    <property type="component" value="Unassembled WGS sequence"/>
</dbReference>
<dbReference type="PANTHER" id="PTHR46143">
    <property type="entry name" value="CALPAIN-7"/>
    <property type="match status" value="1"/>
</dbReference>
<dbReference type="PANTHER" id="PTHR46143:SF1">
    <property type="entry name" value="CALPAIN-7"/>
    <property type="match status" value="1"/>
</dbReference>
<gene>
    <name evidence="7" type="ORF">AV274_3270</name>
</gene>
<sequence>MNTQYYESLVNQYLDQYQRFKEKGDLQNQINALNKVIENINLLVNCAPPSQKQTYLTMLKRPSALRDQLIAQWKSSAPSSPSQTGNITIPSVSTLPVRGAISSSNASSEYVTEQPMNGVPRVPLITTLPSVANVTPYSVNGAKERRKEKYIDRNLTQSEVDFLRRTSTINGTDYLPWMEEDAFDFNDKAVFNDPFDYHVAEKHLKRGCYFEYPSNMFGNPEVIKGNLDPFSVQQNHVADCTIVSSIISCANHEVRFHRPLITGIIYPQRNGVPVYNPKGKYIVKLVFNGIPRRVTIDHRILVTSQKQPLCTYSDKIGELWPILIEKAFLKVHGGYSYDGGNGGQDTYSITGWIPENLLLDDLSDDEASHRWDRTCKAFNYGDCIITAGTRSLSEEQEKRYGMVSGHCYCVVRMEEVEGRRLLQLRNPWGSVSWKGAFSYADREHWTPSLVAKLCPDYQRRVAAPDYDDGLFWMEFADFRRFFRSFNVNWSSSLLDRSITYHNFYTNTYLGLTSDARNMSGCPQYVLDVTNATSSSYPVYVMVSRHYTRYEDLLGNEHYKVLMSLQVFETEGPCLMVKQADAKAMLCPEIVYTNIPYDMCRILVAPGHHVYSIVLQTLKQTPINLQKFGFTLQARFNSIISGFMKPINEYPQYHFNYRVAGKWEGDNAGGRSSLASFSQNPMYSITITRPTFLHVRLEVMDNSSLSVFLRLLRRSDAEKRLFFHKNCVLDAEAFTSGACMLRGQVDPDEYVLVAATYDHGEFGKYIITSRSSLPLEMRPLQEKHIPLPILGDDLPYVYSIIDSIDACVTGQSVVGPQGFRRAKYCRVVTDTECVVSITLVVTLGSLPVIAVFLAPNGQHPASMQIKDAIMASSLRDQISDTQLICNLKPGTYMVSYGLQDTNQADAQLTLYASSPLKFF</sequence>
<keyword evidence="1 5" id="KW-0645">Protease</keyword>
<evidence type="ECO:0000256" key="4">
    <source>
        <dbReference type="PIRSR" id="PIRSR622684-1"/>
    </source>
</evidence>
<keyword evidence="2 5" id="KW-0378">Hydrolase</keyword>
<reference evidence="7 8" key="1">
    <citation type="submission" date="2016-05" db="EMBL/GenBank/DDBJ databases">
        <title>Nuclear genome of Blastocystis sp. subtype 1 NandII.</title>
        <authorList>
            <person name="Gentekaki E."/>
            <person name="Curtis B."/>
            <person name="Stairs C."/>
            <person name="Eme L."/>
            <person name="Herman E."/>
            <person name="Klimes V."/>
            <person name="Arias M.C."/>
            <person name="Elias M."/>
            <person name="Hilliou F."/>
            <person name="Klute M."/>
            <person name="Malik S.-B."/>
            <person name="Pightling A."/>
            <person name="Rachubinski R."/>
            <person name="Salas D."/>
            <person name="Schlacht A."/>
            <person name="Suga H."/>
            <person name="Archibald J."/>
            <person name="Ball S.G."/>
            <person name="Clark G."/>
            <person name="Dacks J."/>
            <person name="Van Der Giezen M."/>
            <person name="Tsaousis A."/>
            <person name="Roger A."/>
        </authorList>
    </citation>
    <scope>NUCLEOTIDE SEQUENCE [LARGE SCALE GENOMIC DNA]</scope>
    <source>
        <strain evidence="8">ATCC 50177 / NandII</strain>
    </source>
</reference>
<dbReference type="OrthoDB" id="167576at2759"/>
<dbReference type="InterPro" id="IPR038765">
    <property type="entry name" value="Papain-like_cys_pep_sf"/>
</dbReference>
<dbReference type="EMBL" id="LXWW01000183">
    <property type="protein sequence ID" value="OAO15054.1"/>
    <property type="molecule type" value="Genomic_DNA"/>
</dbReference>
<evidence type="ECO:0000256" key="1">
    <source>
        <dbReference type="ARBA" id="ARBA00022670"/>
    </source>
</evidence>